<dbReference type="InterPro" id="IPR011545">
    <property type="entry name" value="DEAD/DEAH_box_helicase_dom"/>
</dbReference>
<evidence type="ECO:0000313" key="17">
    <source>
        <dbReference type="Proteomes" id="UP001139474"/>
    </source>
</evidence>
<dbReference type="RefSeq" id="WP_253620385.1">
    <property type="nucleotide sequence ID" value="NZ_JAMZDE010000008.1"/>
</dbReference>
<evidence type="ECO:0000256" key="14">
    <source>
        <dbReference type="ARBA" id="ARBA00071792"/>
    </source>
</evidence>
<dbReference type="Proteomes" id="UP001139474">
    <property type="component" value="Unassembled WGS sequence"/>
</dbReference>
<dbReference type="InterPro" id="IPR014001">
    <property type="entry name" value="Helicase_ATP-bd"/>
</dbReference>
<dbReference type="SMART" id="SM00487">
    <property type="entry name" value="DEXDc"/>
    <property type="match status" value="1"/>
</dbReference>
<dbReference type="Pfam" id="PF13307">
    <property type="entry name" value="Helicase_C_2"/>
    <property type="match status" value="1"/>
</dbReference>
<keyword evidence="9" id="KW-0238">DNA-binding</keyword>
<dbReference type="GO" id="GO:0005524">
    <property type="term" value="F:ATP binding"/>
    <property type="evidence" value="ECO:0007669"/>
    <property type="project" value="UniProtKB-KW"/>
</dbReference>
<dbReference type="GO" id="GO:0006281">
    <property type="term" value="P:DNA repair"/>
    <property type="evidence" value="ECO:0007669"/>
    <property type="project" value="TreeGrafter"/>
</dbReference>
<dbReference type="InterPro" id="IPR027417">
    <property type="entry name" value="P-loop_NTPase"/>
</dbReference>
<dbReference type="FunFam" id="3.40.50.300:FF:000499">
    <property type="entry name" value="ATP-dependent DNA helicase"/>
    <property type="match status" value="1"/>
</dbReference>
<evidence type="ECO:0000256" key="10">
    <source>
        <dbReference type="ARBA" id="ARBA00023235"/>
    </source>
</evidence>
<dbReference type="SMART" id="SM00491">
    <property type="entry name" value="HELICc2"/>
    <property type="match status" value="1"/>
</dbReference>
<evidence type="ECO:0000256" key="1">
    <source>
        <dbReference type="ARBA" id="ARBA00001966"/>
    </source>
</evidence>
<evidence type="ECO:0000259" key="15">
    <source>
        <dbReference type="PROSITE" id="PS51193"/>
    </source>
</evidence>
<comment type="similarity">
    <text evidence="11">Belongs to the helicase family. DinG subfamily.</text>
</comment>
<comment type="cofactor">
    <cofactor evidence="1">
        <name>[4Fe-4S] cluster</name>
        <dbReference type="ChEBI" id="CHEBI:49883"/>
    </cofactor>
</comment>
<evidence type="ECO:0000256" key="8">
    <source>
        <dbReference type="ARBA" id="ARBA00023014"/>
    </source>
</evidence>
<evidence type="ECO:0000256" key="4">
    <source>
        <dbReference type="ARBA" id="ARBA00022801"/>
    </source>
</evidence>
<keyword evidence="17" id="KW-1185">Reference proteome</keyword>
<dbReference type="InterPro" id="IPR006555">
    <property type="entry name" value="ATP-dep_Helicase_C"/>
</dbReference>
<reference evidence="16" key="1">
    <citation type="submission" date="2022-06" db="EMBL/GenBank/DDBJ databases">
        <title>Idiomarina rhizosphaerae M1R2S28.</title>
        <authorList>
            <person name="Sun J.-Q."/>
            <person name="Li L.-F."/>
        </authorList>
    </citation>
    <scope>NUCLEOTIDE SEQUENCE</scope>
    <source>
        <strain evidence="16">M1R2S28</strain>
    </source>
</reference>
<dbReference type="SUPFAM" id="SSF52540">
    <property type="entry name" value="P-loop containing nucleoside triphosphate hydrolases"/>
    <property type="match status" value="2"/>
</dbReference>
<keyword evidence="4" id="KW-0378">Hydrolase</keyword>
<keyword evidence="2" id="KW-0479">Metal-binding</keyword>
<evidence type="ECO:0000256" key="5">
    <source>
        <dbReference type="ARBA" id="ARBA00022806"/>
    </source>
</evidence>
<evidence type="ECO:0000256" key="12">
    <source>
        <dbReference type="ARBA" id="ARBA00044969"/>
    </source>
</evidence>
<name>A0A9X2FZT9_9GAMM</name>
<protein>
    <recommendedName>
        <fullName evidence="14">ATP-dependent DNA helicase YoaA</fullName>
        <ecNumber evidence="12">5.6.2.3</ecNumber>
    </recommendedName>
</protein>
<evidence type="ECO:0000256" key="9">
    <source>
        <dbReference type="ARBA" id="ARBA00023125"/>
    </source>
</evidence>
<keyword evidence="8" id="KW-0411">Iron-sulfur</keyword>
<dbReference type="GO" id="GO:0003677">
    <property type="term" value="F:DNA binding"/>
    <property type="evidence" value="ECO:0007669"/>
    <property type="project" value="UniProtKB-KW"/>
</dbReference>
<evidence type="ECO:0000256" key="2">
    <source>
        <dbReference type="ARBA" id="ARBA00022723"/>
    </source>
</evidence>
<dbReference type="FunFam" id="3.40.50.300:FF:000466">
    <property type="entry name" value="ATP-dependent DNA helicase"/>
    <property type="match status" value="1"/>
</dbReference>
<evidence type="ECO:0000256" key="11">
    <source>
        <dbReference type="ARBA" id="ARBA00038058"/>
    </source>
</evidence>
<dbReference type="AlphaFoldDB" id="A0A9X2FZT9"/>
<proteinExistence type="inferred from homology"/>
<dbReference type="GO" id="GO:0016818">
    <property type="term" value="F:hydrolase activity, acting on acid anhydrides, in phosphorus-containing anhydrides"/>
    <property type="evidence" value="ECO:0007669"/>
    <property type="project" value="InterPro"/>
</dbReference>
<dbReference type="InterPro" id="IPR014013">
    <property type="entry name" value="Helic_SF1/SF2_ATP-bd_DinG/Rad3"/>
</dbReference>
<keyword evidence="10" id="KW-0413">Isomerase</keyword>
<dbReference type="EC" id="5.6.2.3" evidence="12"/>
<dbReference type="GO" id="GO:0046872">
    <property type="term" value="F:metal ion binding"/>
    <property type="evidence" value="ECO:0007669"/>
    <property type="project" value="UniProtKB-KW"/>
</dbReference>
<evidence type="ECO:0000256" key="13">
    <source>
        <dbReference type="ARBA" id="ARBA00048954"/>
    </source>
</evidence>
<feature type="domain" description="Helicase ATP-binding" evidence="15">
    <location>
        <begin position="13"/>
        <end position="275"/>
    </location>
</feature>
<dbReference type="InterPro" id="IPR045028">
    <property type="entry name" value="DinG/Rad3-like"/>
</dbReference>
<dbReference type="PROSITE" id="PS51193">
    <property type="entry name" value="HELICASE_ATP_BIND_2"/>
    <property type="match status" value="1"/>
</dbReference>
<accession>A0A9X2FZT9</accession>
<comment type="catalytic activity">
    <reaction evidence="13">
        <text>ATP + H2O = ADP + phosphate + H(+)</text>
        <dbReference type="Rhea" id="RHEA:13065"/>
        <dbReference type="ChEBI" id="CHEBI:15377"/>
        <dbReference type="ChEBI" id="CHEBI:15378"/>
        <dbReference type="ChEBI" id="CHEBI:30616"/>
        <dbReference type="ChEBI" id="CHEBI:43474"/>
        <dbReference type="ChEBI" id="CHEBI:456216"/>
        <dbReference type="EC" id="5.6.2.3"/>
    </reaction>
</comment>
<organism evidence="16 17">
    <name type="scientific">Idiomarina rhizosphaerae</name>
    <dbReference type="NCBI Taxonomy" id="2961572"/>
    <lineage>
        <taxon>Bacteria</taxon>
        <taxon>Pseudomonadati</taxon>
        <taxon>Pseudomonadota</taxon>
        <taxon>Gammaproteobacteria</taxon>
        <taxon>Alteromonadales</taxon>
        <taxon>Idiomarinaceae</taxon>
        <taxon>Idiomarina</taxon>
    </lineage>
</organism>
<dbReference type="PANTHER" id="PTHR11472">
    <property type="entry name" value="DNA REPAIR DEAD HELICASE RAD3/XP-D SUBFAMILY MEMBER"/>
    <property type="match status" value="1"/>
</dbReference>
<dbReference type="Pfam" id="PF00270">
    <property type="entry name" value="DEAD"/>
    <property type="match status" value="1"/>
</dbReference>
<gene>
    <name evidence="16" type="ORF">NJR55_13365</name>
</gene>
<keyword evidence="5 16" id="KW-0347">Helicase</keyword>
<dbReference type="PANTHER" id="PTHR11472:SF34">
    <property type="entry name" value="REGULATOR OF TELOMERE ELONGATION HELICASE 1"/>
    <property type="match status" value="1"/>
</dbReference>
<evidence type="ECO:0000256" key="6">
    <source>
        <dbReference type="ARBA" id="ARBA00022840"/>
    </source>
</evidence>
<evidence type="ECO:0000256" key="3">
    <source>
        <dbReference type="ARBA" id="ARBA00022741"/>
    </source>
</evidence>
<keyword evidence="3" id="KW-0547">Nucleotide-binding</keyword>
<dbReference type="Gene3D" id="3.40.50.300">
    <property type="entry name" value="P-loop containing nucleotide triphosphate hydrolases"/>
    <property type="match status" value="2"/>
</dbReference>
<keyword evidence="7" id="KW-0408">Iron</keyword>
<sequence length="650" mass="72966">MATVLSVFKPTGELAQAITNFQPRAAQQQMAEAIAATVKKKGELVVEAETGTGKTFAYLAPVLLGKGKAIVSTGTKNLQEQLFHRDLPMLRKVLAPEKVVALLKGRSNYLCLHRMEQATQQAGQFSKDIQNQLITVKRWATSTRSGDVGELNALAEDASVLPQVTSTQDNCLGRDCPVYEDCHLVKARKEAMEADIVVVNHHLFFADMALKDTGFGELIPSVDTVVFDEAHQIPDIASQYFGETVSSRQLTEMCEELQRLCMTELKDLSQASAMARTLLQALKDWRLLFPRDPMRGNWRDWRKKPDVAEVAERVQERLTLLTDVMKTAIGRNKDFDNLHERAEQHLTIWRQLMDVDRTGYSFWFETTPRHVSLHQTPLSVAKTFGGYIKRNKMSWVFTSATLAVNGKFDYFTKRLGIDDADTLLLESPFDFAKQAKLCLPRYLPEANDPNRHQMLTEIAEQCVKVNRGGTFLLFTSHRMLQQMAAILRDRLDRDILVQGESGKTELLETFTKKGNAVLLGTSSFWEGVDVRGEALRCVIIDKLPFASPDDPLLNARVEDARLRGVDAFSTIQLPQAIIALKQGAGRLIRDKDDSGVLIVCDSRLVTRQYGKQFLSSLPAMSRTRDLNEALSFLAQVAEKDETNNDELISN</sequence>
<keyword evidence="6" id="KW-0067">ATP-binding</keyword>
<evidence type="ECO:0000256" key="7">
    <source>
        <dbReference type="ARBA" id="ARBA00023004"/>
    </source>
</evidence>
<comment type="caution">
    <text evidence="16">The sequence shown here is derived from an EMBL/GenBank/DDBJ whole genome shotgun (WGS) entry which is preliminary data.</text>
</comment>
<dbReference type="EMBL" id="JAMZDE010000008">
    <property type="protein sequence ID" value="MCP1340569.1"/>
    <property type="molecule type" value="Genomic_DNA"/>
</dbReference>
<dbReference type="GO" id="GO:0051536">
    <property type="term" value="F:iron-sulfur cluster binding"/>
    <property type="evidence" value="ECO:0007669"/>
    <property type="project" value="UniProtKB-KW"/>
</dbReference>
<evidence type="ECO:0000313" key="16">
    <source>
        <dbReference type="EMBL" id="MCP1340569.1"/>
    </source>
</evidence>
<dbReference type="GO" id="GO:0043139">
    <property type="term" value="F:5'-3' DNA helicase activity"/>
    <property type="evidence" value="ECO:0007669"/>
    <property type="project" value="UniProtKB-EC"/>
</dbReference>